<organism evidence="2 3">
    <name type="scientific">Suillus plorans</name>
    <dbReference type="NCBI Taxonomy" id="116603"/>
    <lineage>
        <taxon>Eukaryota</taxon>
        <taxon>Fungi</taxon>
        <taxon>Dikarya</taxon>
        <taxon>Basidiomycota</taxon>
        <taxon>Agaricomycotina</taxon>
        <taxon>Agaricomycetes</taxon>
        <taxon>Agaricomycetidae</taxon>
        <taxon>Boletales</taxon>
        <taxon>Suillineae</taxon>
        <taxon>Suillaceae</taxon>
        <taxon>Suillus</taxon>
    </lineage>
</organism>
<keyword evidence="3" id="KW-1185">Reference proteome</keyword>
<accession>A0A9P7AJE1</accession>
<dbReference type="Proteomes" id="UP000719766">
    <property type="component" value="Unassembled WGS sequence"/>
</dbReference>
<keyword evidence="1" id="KW-0812">Transmembrane</keyword>
<proteinExistence type="predicted"/>
<keyword evidence="1" id="KW-0472">Membrane</keyword>
<reference evidence="2" key="1">
    <citation type="journal article" date="2020" name="New Phytol.">
        <title>Comparative genomics reveals dynamic genome evolution in host specialist ectomycorrhizal fungi.</title>
        <authorList>
            <person name="Lofgren L.A."/>
            <person name="Nguyen N.H."/>
            <person name="Vilgalys R."/>
            <person name="Ruytinx J."/>
            <person name="Liao H.L."/>
            <person name="Branco S."/>
            <person name="Kuo A."/>
            <person name="LaButti K."/>
            <person name="Lipzen A."/>
            <person name="Andreopoulos W."/>
            <person name="Pangilinan J."/>
            <person name="Riley R."/>
            <person name="Hundley H."/>
            <person name="Na H."/>
            <person name="Barry K."/>
            <person name="Grigoriev I.V."/>
            <person name="Stajich J.E."/>
            <person name="Kennedy P.G."/>
        </authorList>
    </citation>
    <scope>NUCLEOTIDE SEQUENCE</scope>
    <source>
        <strain evidence="2">S12</strain>
    </source>
</reference>
<evidence type="ECO:0000313" key="3">
    <source>
        <dbReference type="Proteomes" id="UP000719766"/>
    </source>
</evidence>
<feature type="transmembrane region" description="Helical" evidence="1">
    <location>
        <begin position="38"/>
        <end position="59"/>
    </location>
</feature>
<gene>
    <name evidence="2" type="ORF">HD556DRAFT_697449</name>
</gene>
<name>A0A9P7AJE1_9AGAM</name>
<evidence type="ECO:0000256" key="1">
    <source>
        <dbReference type="SAM" id="Phobius"/>
    </source>
</evidence>
<dbReference type="OrthoDB" id="2661706at2759"/>
<comment type="caution">
    <text evidence="2">The sequence shown here is derived from an EMBL/GenBank/DDBJ whole genome shotgun (WGS) entry which is preliminary data.</text>
</comment>
<keyword evidence="1" id="KW-1133">Transmembrane helix</keyword>
<sequence length="61" mass="6591">MVLPVSSTGFLLSALVSVSVQGIFVVKAQRLSETRSRVLPSLWIPLALFELGAAIYCVAER</sequence>
<dbReference type="EMBL" id="JABBWE010000049">
    <property type="protein sequence ID" value="KAG1790565.1"/>
    <property type="molecule type" value="Genomic_DNA"/>
</dbReference>
<protein>
    <submittedName>
        <fullName evidence="2">Uncharacterized protein</fullName>
    </submittedName>
</protein>
<dbReference type="GeneID" id="64605102"/>
<evidence type="ECO:0000313" key="2">
    <source>
        <dbReference type="EMBL" id="KAG1790565.1"/>
    </source>
</evidence>
<dbReference type="AlphaFoldDB" id="A0A9P7AJE1"/>
<dbReference type="RefSeq" id="XP_041157527.1">
    <property type="nucleotide sequence ID" value="XM_041311338.1"/>
</dbReference>